<feature type="compositionally biased region" description="Polar residues" evidence="1">
    <location>
        <begin position="103"/>
        <end position="135"/>
    </location>
</feature>
<feature type="compositionally biased region" description="Basic and acidic residues" evidence="1">
    <location>
        <begin position="167"/>
        <end position="176"/>
    </location>
</feature>
<gene>
    <name evidence="2" type="ORF">LENED_005833</name>
</gene>
<accession>A0A1Q3EA26</accession>
<reference evidence="2 3" key="2">
    <citation type="submission" date="2017-02" db="EMBL/GenBank/DDBJ databases">
        <title>A genome survey and senescence transcriptome analysis in Lentinula edodes.</title>
        <authorList>
            <person name="Sakamoto Y."/>
            <person name="Nakade K."/>
            <person name="Sato S."/>
            <person name="Yoshida Y."/>
            <person name="Miyazaki K."/>
            <person name="Natsume S."/>
            <person name="Konno N."/>
        </authorList>
    </citation>
    <scope>NUCLEOTIDE SEQUENCE [LARGE SCALE GENOMIC DNA]</scope>
    <source>
        <strain evidence="2 3">NBRC 111202</strain>
    </source>
</reference>
<comment type="caution">
    <text evidence="2">The sequence shown here is derived from an EMBL/GenBank/DDBJ whole genome shotgun (WGS) entry which is preliminary data.</text>
</comment>
<feature type="compositionally biased region" description="Polar residues" evidence="1">
    <location>
        <begin position="451"/>
        <end position="473"/>
    </location>
</feature>
<proteinExistence type="predicted"/>
<protein>
    <submittedName>
        <fullName evidence="2">Uncharacterized protein</fullName>
    </submittedName>
</protein>
<feature type="region of interest" description="Disordered" evidence="1">
    <location>
        <begin position="319"/>
        <end position="522"/>
    </location>
</feature>
<reference evidence="2 3" key="1">
    <citation type="submission" date="2016-08" db="EMBL/GenBank/DDBJ databases">
        <authorList>
            <consortium name="Lentinula edodes genome sequencing consortium"/>
            <person name="Sakamoto Y."/>
            <person name="Nakade K."/>
            <person name="Sato S."/>
            <person name="Yoshida Y."/>
            <person name="Miyazaki K."/>
            <person name="Natsume S."/>
            <person name="Konno N."/>
        </authorList>
    </citation>
    <scope>NUCLEOTIDE SEQUENCE [LARGE SCALE GENOMIC DNA]</scope>
    <source>
        <strain evidence="2 3">NBRC 111202</strain>
    </source>
</reference>
<feature type="compositionally biased region" description="Polar residues" evidence="1">
    <location>
        <begin position="380"/>
        <end position="391"/>
    </location>
</feature>
<organism evidence="2 3">
    <name type="scientific">Lentinula edodes</name>
    <name type="common">Shiitake mushroom</name>
    <name type="synonym">Lentinus edodes</name>
    <dbReference type="NCBI Taxonomy" id="5353"/>
    <lineage>
        <taxon>Eukaryota</taxon>
        <taxon>Fungi</taxon>
        <taxon>Dikarya</taxon>
        <taxon>Basidiomycota</taxon>
        <taxon>Agaricomycotina</taxon>
        <taxon>Agaricomycetes</taxon>
        <taxon>Agaricomycetidae</taxon>
        <taxon>Agaricales</taxon>
        <taxon>Marasmiineae</taxon>
        <taxon>Omphalotaceae</taxon>
        <taxon>Lentinula</taxon>
    </lineage>
</organism>
<feature type="compositionally biased region" description="Basic and acidic residues" evidence="1">
    <location>
        <begin position="328"/>
        <end position="342"/>
    </location>
</feature>
<name>A0A1Q3EA26_LENED</name>
<feature type="compositionally biased region" description="Basic and acidic residues" evidence="1">
    <location>
        <begin position="151"/>
        <end position="160"/>
    </location>
</feature>
<evidence type="ECO:0000313" key="2">
    <source>
        <dbReference type="EMBL" id="GAW04067.1"/>
    </source>
</evidence>
<feature type="compositionally biased region" description="Basic and acidic residues" evidence="1">
    <location>
        <begin position="404"/>
        <end position="426"/>
    </location>
</feature>
<feature type="region of interest" description="Disordered" evidence="1">
    <location>
        <begin position="243"/>
        <end position="282"/>
    </location>
</feature>
<feature type="compositionally biased region" description="Low complexity" evidence="1">
    <location>
        <begin position="474"/>
        <end position="484"/>
    </location>
</feature>
<evidence type="ECO:0000313" key="3">
    <source>
        <dbReference type="Proteomes" id="UP000188533"/>
    </source>
</evidence>
<dbReference type="AlphaFoldDB" id="A0A1Q3EA26"/>
<dbReference type="Proteomes" id="UP000188533">
    <property type="component" value="Unassembled WGS sequence"/>
</dbReference>
<evidence type="ECO:0000256" key="1">
    <source>
        <dbReference type="SAM" id="MobiDB-lite"/>
    </source>
</evidence>
<feature type="compositionally biased region" description="Acidic residues" evidence="1">
    <location>
        <begin position="434"/>
        <end position="447"/>
    </location>
</feature>
<dbReference type="EMBL" id="BDGU01000175">
    <property type="protein sequence ID" value="GAW04067.1"/>
    <property type="molecule type" value="Genomic_DNA"/>
</dbReference>
<keyword evidence="3" id="KW-1185">Reference proteome</keyword>
<feature type="region of interest" description="Disordered" evidence="1">
    <location>
        <begin position="101"/>
        <end position="201"/>
    </location>
</feature>
<sequence length="522" mass="57348">MSCSNWTYFFGGNEQSQVKLATMLAGRCIKDMIDSRRVIHNLHFFLCQVQTIFHYLSLNIQIHHQLRTNMSERNASYPSINDIFTGGSVKTPLFLPDIDENNLTDSFQSTNPGGSQPSVLQASPSQNVERPQINQDGDKGSSDRKGKKKAKDVNKPRALVDWELDDKENKSQDDVLPRVSLAPAPASARSTSQTVSRPRASVPSLYHAAPSDYVPSHPATSTTPITHSLLPLQSTLSLSHDSISKARAAEGSSNPQYVSGRELRTVGQPQKPSALPKLDYRSRPDGEFAVQVDGNRTKRAIAKDAYELIRPNAIAAENAERANASARRSQDEDNKRSREIRYPLRKRKRSLFRPTFNRFPSLGRQGNGTTTGREIRSKLNIGNATATSNLDSDSDVSHPGSDPVSEKGEKEEGKEEKKETVSKQDQDGFPLSESELDGEELTDDEYYESWCSPTSSTFGFINTDNPSSNSVAGPSSLRPPSRSSDASHVRFPDDASDSPGTQAKDMGEGFFEDAVLGTGPSR</sequence>